<accession>A0A6J5QIN5</accession>
<evidence type="ECO:0000313" key="3">
    <source>
        <dbReference type="EMBL" id="CAB4194783.1"/>
    </source>
</evidence>
<evidence type="ECO:0000313" key="5">
    <source>
        <dbReference type="EMBL" id="CAB5225778.1"/>
    </source>
</evidence>
<keyword evidence="1" id="KW-1133">Transmembrane helix</keyword>
<feature type="transmembrane region" description="Helical" evidence="1">
    <location>
        <begin position="245"/>
        <end position="267"/>
    </location>
</feature>
<sequence>MGIVIPIITDFNASGMNKAVKSFKQLETNGQKAAFAVRKAALPAGVALVALGAAAVDFAKAAIEDAAASDLLAGQLKRVTGATDAGVAAADKYITALSMQVGIADDQLRPALGKLATATGDLAQAQVLLGIALDVSAQTGKPLEAVTNGIAKAYGGNLGALKKLIPGFDEGIIKSKDFEKAQAELAKLTGGAAADAAETGAGKFRTLGVTIDETKEAIGAALLPAISMLLPVLQRMATFVQENATVVAIAGVAIAAFAAAIIAVNIAMKVAAATTAILTAAQYAYNLALSLNPIGIVILALAAFVAAVIVAYNTSDTFRGFVDGLGNAFKAAFNWISENVGPIISAVVGALKTAFDWIEKNAGPALNVLKTAFVVAFAPIYAAVKTLQTLLDLLGSYDKGSRPAPNLGGPGNANRAGGFDGNPATPFAMGGIVTRPTLGLIGEAGPEAVIPLDRLSGMGGITINVQAGLVSTPDQIGQQIIEAIQNAQRRSGPVFAAA</sequence>
<organism evidence="2">
    <name type="scientific">uncultured Caudovirales phage</name>
    <dbReference type="NCBI Taxonomy" id="2100421"/>
    <lineage>
        <taxon>Viruses</taxon>
        <taxon>Duplodnaviria</taxon>
        <taxon>Heunggongvirae</taxon>
        <taxon>Uroviricota</taxon>
        <taxon>Caudoviricetes</taxon>
        <taxon>Peduoviridae</taxon>
        <taxon>Maltschvirus</taxon>
        <taxon>Maltschvirus maltsch</taxon>
    </lineage>
</organism>
<dbReference type="EMBL" id="LR797020">
    <property type="protein sequence ID" value="CAB4180855.1"/>
    <property type="molecule type" value="Genomic_DNA"/>
</dbReference>
<evidence type="ECO:0000313" key="2">
    <source>
        <dbReference type="EMBL" id="CAB4180855.1"/>
    </source>
</evidence>
<evidence type="ECO:0000313" key="4">
    <source>
        <dbReference type="EMBL" id="CAB4204602.1"/>
    </source>
</evidence>
<dbReference type="EMBL" id="LR797229">
    <property type="protein sequence ID" value="CAB4194783.1"/>
    <property type="molecule type" value="Genomic_DNA"/>
</dbReference>
<dbReference type="EMBL" id="LR797348">
    <property type="protein sequence ID" value="CAB4204602.1"/>
    <property type="molecule type" value="Genomic_DNA"/>
</dbReference>
<reference evidence="2" key="1">
    <citation type="submission" date="2020-05" db="EMBL/GenBank/DDBJ databases">
        <authorList>
            <person name="Chiriac C."/>
            <person name="Salcher M."/>
            <person name="Ghai R."/>
            <person name="Kavagutti S V."/>
        </authorList>
    </citation>
    <scope>NUCLEOTIDE SEQUENCE</scope>
</reference>
<dbReference type="EMBL" id="LR798357">
    <property type="protein sequence ID" value="CAB5225778.1"/>
    <property type="molecule type" value="Genomic_DNA"/>
</dbReference>
<keyword evidence="1" id="KW-0812">Transmembrane</keyword>
<gene>
    <name evidence="2" type="ORF">UFOVP1057_7</name>
    <name evidence="3" type="ORF">UFOVP1273_7</name>
    <name evidence="4" type="ORF">UFOVP1398_12</name>
    <name evidence="5" type="ORF">UFOVP1508_7</name>
</gene>
<feature type="transmembrane region" description="Helical" evidence="1">
    <location>
        <begin position="287"/>
        <end position="312"/>
    </location>
</feature>
<name>A0A6J5QIN5_9CAUD</name>
<protein>
    <submittedName>
        <fullName evidence="2">Uncharacterized protein</fullName>
    </submittedName>
</protein>
<evidence type="ECO:0000256" key="1">
    <source>
        <dbReference type="SAM" id="Phobius"/>
    </source>
</evidence>
<keyword evidence="1" id="KW-0472">Membrane</keyword>
<proteinExistence type="predicted"/>